<evidence type="ECO:0000313" key="5">
    <source>
        <dbReference type="Proteomes" id="UP000276133"/>
    </source>
</evidence>
<dbReference type="GO" id="GO:0000109">
    <property type="term" value="C:nucleotide-excision repair complex"/>
    <property type="evidence" value="ECO:0007669"/>
    <property type="project" value="TreeGrafter"/>
</dbReference>
<dbReference type="STRING" id="10195.A0A3M7QH15"/>
<dbReference type="OrthoDB" id="361494at2759"/>
<dbReference type="Gene3D" id="2.130.10.10">
    <property type="entry name" value="YVTN repeat-like/Quinoprotein amine dehydrogenase"/>
    <property type="match status" value="1"/>
</dbReference>
<feature type="repeat" description="WD" evidence="3">
    <location>
        <begin position="318"/>
        <end position="350"/>
    </location>
</feature>
<dbReference type="InterPro" id="IPR036322">
    <property type="entry name" value="WD40_repeat_dom_sf"/>
</dbReference>
<dbReference type="SUPFAM" id="SSF50978">
    <property type="entry name" value="WD40 repeat-like"/>
    <property type="match status" value="1"/>
</dbReference>
<dbReference type="PANTHER" id="PTHR46202:SF1">
    <property type="entry name" value="DNA EXCISION REPAIR PROTEIN ERCC-8"/>
    <property type="match status" value="1"/>
</dbReference>
<dbReference type="InterPro" id="IPR001680">
    <property type="entry name" value="WD40_rpt"/>
</dbReference>
<dbReference type="InterPro" id="IPR015943">
    <property type="entry name" value="WD40/YVTN_repeat-like_dom_sf"/>
</dbReference>
<keyword evidence="2" id="KW-0677">Repeat</keyword>
<dbReference type="Proteomes" id="UP000276133">
    <property type="component" value="Unassembled WGS sequence"/>
</dbReference>
<sequence>MAIKEINLSKKRSFETQPHSVTWLNLDSVESRYLLAARSDGNFVCFDTFQQHLPNQALKNIFNSSGNRMSHSYSINCIQWYPIDTGMFFTSSMDKRFKIWDTANMVVVDEYNLDQKIYNHHASALSSSLKKNVIALALDDGQIRLIDIDSGSFTHTLKAHTHGHCVSAQWSPIEPHILASAGSDGRIFLWDIRSSKSCLNCFDLEKSINYKVKSSKKQSKSYSLKSLAHTGPIIGLTYTNDGNYLISLGKDNALRLWNSHNGLNTLVNYGRVNVNSAAAESCVQISCTEMCSSNCIIVPSEANLMVYDILGGEETHKLKAHFDSINCCLYNPASREIYSGSKDKNILVWNSEIDDMKNMSIAANPGNNLNSLLANMGQTSVFSRRDDWSDED</sequence>
<dbReference type="PROSITE" id="PS00678">
    <property type="entry name" value="WD_REPEATS_1"/>
    <property type="match status" value="1"/>
</dbReference>
<dbReference type="EMBL" id="REGN01006122">
    <property type="protein sequence ID" value="RNA10737.1"/>
    <property type="molecule type" value="Genomic_DNA"/>
</dbReference>
<gene>
    <name evidence="4" type="ORF">BpHYR1_002698</name>
</gene>
<dbReference type="PANTHER" id="PTHR46202">
    <property type="entry name" value="DNA EXCISION REPAIR PROTEIN ERCC-8"/>
    <property type="match status" value="1"/>
</dbReference>
<evidence type="ECO:0000256" key="1">
    <source>
        <dbReference type="ARBA" id="ARBA00022574"/>
    </source>
</evidence>
<dbReference type="GO" id="GO:0006283">
    <property type="term" value="P:transcription-coupled nucleotide-excision repair"/>
    <property type="evidence" value="ECO:0007669"/>
    <property type="project" value="InterPro"/>
</dbReference>
<organism evidence="4 5">
    <name type="scientific">Brachionus plicatilis</name>
    <name type="common">Marine rotifer</name>
    <name type="synonym">Brachionus muelleri</name>
    <dbReference type="NCBI Taxonomy" id="10195"/>
    <lineage>
        <taxon>Eukaryota</taxon>
        <taxon>Metazoa</taxon>
        <taxon>Spiralia</taxon>
        <taxon>Gnathifera</taxon>
        <taxon>Rotifera</taxon>
        <taxon>Eurotatoria</taxon>
        <taxon>Monogononta</taxon>
        <taxon>Pseudotrocha</taxon>
        <taxon>Ploima</taxon>
        <taxon>Brachionidae</taxon>
        <taxon>Brachionus</taxon>
    </lineage>
</organism>
<evidence type="ECO:0000256" key="2">
    <source>
        <dbReference type="ARBA" id="ARBA00022737"/>
    </source>
</evidence>
<dbReference type="GO" id="GO:0000209">
    <property type="term" value="P:protein polyubiquitination"/>
    <property type="evidence" value="ECO:0007669"/>
    <property type="project" value="TreeGrafter"/>
</dbReference>
<comment type="caution">
    <text evidence="4">The sequence shown here is derived from an EMBL/GenBank/DDBJ whole genome shotgun (WGS) entry which is preliminary data.</text>
</comment>
<feature type="repeat" description="WD" evidence="3">
    <location>
        <begin position="178"/>
        <end position="200"/>
    </location>
</feature>
<dbReference type="GO" id="GO:0031464">
    <property type="term" value="C:Cul4A-RING E3 ubiquitin ligase complex"/>
    <property type="evidence" value="ECO:0007669"/>
    <property type="project" value="TreeGrafter"/>
</dbReference>
<name>A0A3M7QH15_BRAPC</name>
<dbReference type="PROSITE" id="PS50082">
    <property type="entry name" value="WD_REPEATS_2"/>
    <property type="match status" value="4"/>
</dbReference>
<dbReference type="InterPro" id="IPR042238">
    <property type="entry name" value="Rad28/ERCC8/Ckn1/ATCSA-1"/>
</dbReference>
<evidence type="ECO:0000313" key="4">
    <source>
        <dbReference type="EMBL" id="RNA10737.1"/>
    </source>
</evidence>
<reference evidence="4 5" key="1">
    <citation type="journal article" date="2018" name="Sci. Rep.">
        <title>Genomic signatures of local adaptation to the degree of environmental predictability in rotifers.</title>
        <authorList>
            <person name="Franch-Gras L."/>
            <person name="Hahn C."/>
            <person name="Garcia-Roger E.M."/>
            <person name="Carmona M.J."/>
            <person name="Serra M."/>
            <person name="Gomez A."/>
        </authorList>
    </citation>
    <scope>NUCLEOTIDE SEQUENCE [LARGE SCALE GENOMIC DNA]</scope>
    <source>
        <strain evidence="4">HYR1</strain>
    </source>
</reference>
<feature type="repeat" description="WD" evidence="3">
    <location>
        <begin position="68"/>
        <end position="110"/>
    </location>
</feature>
<keyword evidence="1 3" id="KW-0853">WD repeat</keyword>
<feature type="repeat" description="WD" evidence="3">
    <location>
        <begin position="226"/>
        <end position="258"/>
    </location>
</feature>
<keyword evidence="5" id="KW-1185">Reference proteome</keyword>
<dbReference type="InterPro" id="IPR019775">
    <property type="entry name" value="WD40_repeat_CS"/>
</dbReference>
<dbReference type="GO" id="GO:0043161">
    <property type="term" value="P:proteasome-mediated ubiquitin-dependent protein catabolic process"/>
    <property type="evidence" value="ECO:0007669"/>
    <property type="project" value="TreeGrafter"/>
</dbReference>
<dbReference type="PROSITE" id="PS50294">
    <property type="entry name" value="WD_REPEATS_REGION"/>
    <property type="match status" value="2"/>
</dbReference>
<proteinExistence type="predicted"/>
<dbReference type="SMART" id="SM00320">
    <property type="entry name" value="WD40"/>
    <property type="match status" value="6"/>
</dbReference>
<dbReference type="AlphaFoldDB" id="A0A3M7QH15"/>
<evidence type="ECO:0000256" key="3">
    <source>
        <dbReference type="PROSITE-ProRule" id="PRU00221"/>
    </source>
</evidence>
<dbReference type="Pfam" id="PF00400">
    <property type="entry name" value="WD40"/>
    <property type="match status" value="4"/>
</dbReference>
<accession>A0A3M7QH15</accession>
<protein>
    <submittedName>
        <fullName evidence="4">DNA excision repair ERCC-8</fullName>
    </submittedName>
</protein>